<keyword evidence="3" id="KW-0804">Transcription</keyword>
<dbReference type="SUPFAM" id="SSF47413">
    <property type="entry name" value="lambda repressor-like DNA-binding domains"/>
    <property type="match status" value="1"/>
</dbReference>
<sequence>MRRKEGTGVPTIYDVARECGVAPSTVSRALSQPGRVSAATSERIHDVAAKMGYQANPLARYLPTGRTETIVLIVSDIANPVYFPVIRGAEQAAAAAGYTLVLSDIDESPDRERQVMEKLVRTVDGFALATSRLSDAAIRAIARRRPMVTMNRVTQQVPSVVPDNEQGMRHAAEHLAELGHRRVTYVAGPQASWANTVRWRSLRAVGEQLGFKIRRIGPYAPTVSGGWAAAADLVTWGQRSGSGGRAGTGAPRATTTAVIAYNDLLAIGAIQGLTDVGLTVPRDVSVVGCDNILGSDWCTPALTTLAAPLRELGAASVRHLVAMIAGSDTRPRRPVVLPSQLIVRESTAAPRPA</sequence>
<dbReference type="GO" id="GO:0000976">
    <property type="term" value="F:transcription cis-regulatory region binding"/>
    <property type="evidence" value="ECO:0007669"/>
    <property type="project" value="TreeGrafter"/>
</dbReference>
<dbReference type="CDD" id="cd01392">
    <property type="entry name" value="HTH_LacI"/>
    <property type="match status" value="1"/>
</dbReference>
<dbReference type="Gene3D" id="1.10.260.40">
    <property type="entry name" value="lambda repressor-like DNA-binding domains"/>
    <property type="match status" value="1"/>
</dbReference>
<dbReference type="Proteomes" id="UP000460435">
    <property type="component" value="Unassembled WGS sequence"/>
</dbReference>
<dbReference type="PANTHER" id="PTHR30146:SF147">
    <property type="entry name" value="HTH-TYPE TRANSCRIPTIONAL REGULATOR DEGA"/>
    <property type="match status" value="1"/>
</dbReference>
<feature type="domain" description="HTH lacI-type" evidence="4">
    <location>
        <begin position="10"/>
        <end position="64"/>
    </location>
</feature>
<evidence type="ECO:0000256" key="1">
    <source>
        <dbReference type="ARBA" id="ARBA00023015"/>
    </source>
</evidence>
<dbReference type="PANTHER" id="PTHR30146">
    <property type="entry name" value="LACI-RELATED TRANSCRIPTIONAL REPRESSOR"/>
    <property type="match status" value="1"/>
</dbReference>
<keyword evidence="2 5" id="KW-0238">DNA-binding</keyword>
<dbReference type="PROSITE" id="PS50932">
    <property type="entry name" value="HTH_LACI_2"/>
    <property type="match status" value="1"/>
</dbReference>
<reference evidence="5 6" key="1">
    <citation type="submission" date="2019-11" db="EMBL/GenBank/DDBJ databases">
        <authorList>
            <person name="Li X.-J."/>
            <person name="Feng X.-M."/>
        </authorList>
    </citation>
    <scope>NUCLEOTIDE SEQUENCE [LARGE SCALE GENOMIC DNA]</scope>
    <source>
        <strain evidence="5 6">XMNu-373</strain>
    </source>
</reference>
<dbReference type="InterPro" id="IPR010982">
    <property type="entry name" value="Lambda_DNA-bd_dom_sf"/>
</dbReference>
<keyword evidence="1" id="KW-0805">Transcription regulation</keyword>
<name>A0A7K3LZ19_9ACTN</name>
<evidence type="ECO:0000259" key="4">
    <source>
        <dbReference type="PROSITE" id="PS50932"/>
    </source>
</evidence>
<comment type="caution">
    <text evidence="5">The sequence shown here is derived from an EMBL/GenBank/DDBJ whole genome shotgun (WGS) entry which is preliminary data.</text>
</comment>
<dbReference type="AlphaFoldDB" id="A0A7K3LZ19"/>
<dbReference type="SUPFAM" id="SSF53822">
    <property type="entry name" value="Periplasmic binding protein-like I"/>
    <property type="match status" value="1"/>
</dbReference>
<proteinExistence type="predicted"/>
<dbReference type="GO" id="GO:0003700">
    <property type="term" value="F:DNA-binding transcription factor activity"/>
    <property type="evidence" value="ECO:0007669"/>
    <property type="project" value="TreeGrafter"/>
</dbReference>
<organism evidence="5 6">
    <name type="scientific">Phytoactinopolyspora mesophila</name>
    <dbReference type="NCBI Taxonomy" id="2650750"/>
    <lineage>
        <taxon>Bacteria</taxon>
        <taxon>Bacillati</taxon>
        <taxon>Actinomycetota</taxon>
        <taxon>Actinomycetes</taxon>
        <taxon>Jiangellales</taxon>
        <taxon>Jiangellaceae</taxon>
        <taxon>Phytoactinopolyspora</taxon>
    </lineage>
</organism>
<gene>
    <name evidence="5" type="ORF">F7O44_04270</name>
</gene>
<dbReference type="Gene3D" id="3.40.50.2300">
    <property type="match status" value="2"/>
</dbReference>
<dbReference type="InterPro" id="IPR046335">
    <property type="entry name" value="LacI/GalR-like_sensor"/>
</dbReference>
<dbReference type="InterPro" id="IPR000843">
    <property type="entry name" value="HTH_LacI"/>
</dbReference>
<evidence type="ECO:0000313" key="6">
    <source>
        <dbReference type="Proteomes" id="UP000460435"/>
    </source>
</evidence>
<evidence type="ECO:0000256" key="2">
    <source>
        <dbReference type="ARBA" id="ARBA00023125"/>
    </source>
</evidence>
<dbReference type="SMART" id="SM00354">
    <property type="entry name" value="HTH_LACI"/>
    <property type="match status" value="1"/>
</dbReference>
<keyword evidence="6" id="KW-1185">Reference proteome</keyword>
<evidence type="ECO:0000256" key="3">
    <source>
        <dbReference type="ARBA" id="ARBA00023163"/>
    </source>
</evidence>
<dbReference type="InterPro" id="IPR028082">
    <property type="entry name" value="Peripla_BP_I"/>
</dbReference>
<accession>A0A7K3LZ19</accession>
<dbReference type="Pfam" id="PF13377">
    <property type="entry name" value="Peripla_BP_3"/>
    <property type="match status" value="1"/>
</dbReference>
<dbReference type="EMBL" id="WLZY01000001">
    <property type="protein sequence ID" value="NDL56283.1"/>
    <property type="molecule type" value="Genomic_DNA"/>
</dbReference>
<protein>
    <submittedName>
        <fullName evidence="5">LacI family DNA-binding transcriptional regulator</fullName>
    </submittedName>
</protein>
<dbReference type="CDD" id="cd06267">
    <property type="entry name" value="PBP1_LacI_sugar_binding-like"/>
    <property type="match status" value="1"/>
</dbReference>
<evidence type="ECO:0000313" key="5">
    <source>
        <dbReference type="EMBL" id="NDL56283.1"/>
    </source>
</evidence>
<dbReference type="Pfam" id="PF00356">
    <property type="entry name" value="LacI"/>
    <property type="match status" value="1"/>
</dbReference>